<evidence type="ECO:0000256" key="5">
    <source>
        <dbReference type="ARBA" id="ARBA00022679"/>
    </source>
</evidence>
<dbReference type="GO" id="GO:0030170">
    <property type="term" value="F:pyridoxal phosphate binding"/>
    <property type="evidence" value="ECO:0007669"/>
    <property type="project" value="InterPro"/>
</dbReference>
<dbReference type="FunFam" id="3.40.640.10:FF:000006">
    <property type="entry name" value="5-aminolevulinate synthase, mitochondrial"/>
    <property type="match status" value="1"/>
</dbReference>
<dbReference type="AlphaFoldDB" id="A0A518CN10"/>
<dbReference type="InterPro" id="IPR004839">
    <property type="entry name" value="Aminotransferase_I/II_large"/>
</dbReference>
<organism evidence="12 13">
    <name type="scientific">Polystyrenella longa</name>
    <dbReference type="NCBI Taxonomy" id="2528007"/>
    <lineage>
        <taxon>Bacteria</taxon>
        <taxon>Pseudomonadati</taxon>
        <taxon>Planctomycetota</taxon>
        <taxon>Planctomycetia</taxon>
        <taxon>Planctomycetales</taxon>
        <taxon>Planctomycetaceae</taxon>
        <taxon>Polystyrenella</taxon>
    </lineage>
</organism>
<dbReference type="CDD" id="cd06454">
    <property type="entry name" value="KBL_like"/>
    <property type="match status" value="1"/>
</dbReference>
<dbReference type="InterPro" id="IPR015424">
    <property type="entry name" value="PyrdxlP-dep_Trfase"/>
</dbReference>
<dbReference type="UniPathway" id="UPA00078"/>
<dbReference type="GO" id="GO:0008710">
    <property type="term" value="F:8-amino-7-oxononanoate synthase activity"/>
    <property type="evidence" value="ECO:0007669"/>
    <property type="project" value="UniProtKB-UniRule"/>
</dbReference>
<dbReference type="GO" id="GO:0009102">
    <property type="term" value="P:biotin biosynthetic process"/>
    <property type="evidence" value="ECO:0007669"/>
    <property type="project" value="UniProtKB-UniRule"/>
</dbReference>
<name>A0A518CN10_9PLAN</name>
<dbReference type="KEGG" id="plon:Pla110_23380"/>
<dbReference type="InterPro" id="IPR015422">
    <property type="entry name" value="PyrdxlP-dep_Trfase_small"/>
</dbReference>
<evidence type="ECO:0000256" key="2">
    <source>
        <dbReference type="ARBA" id="ARBA00004746"/>
    </source>
</evidence>
<evidence type="ECO:0000256" key="3">
    <source>
        <dbReference type="ARBA" id="ARBA00010008"/>
    </source>
</evidence>
<evidence type="ECO:0000256" key="10">
    <source>
        <dbReference type="RuleBase" id="RU003693"/>
    </source>
</evidence>
<dbReference type="Gene3D" id="3.40.640.10">
    <property type="entry name" value="Type I PLP-dependent aspartate aminotransferase-like (Major domain)"/>
    <property type="match status" value="1"/>
</dbReference>
<dbReference type="Gene3D" id="3.90.1150.10">
    <property type="entry name" value="Aspartate Aminotransferase, domain 1"/>
    <property type="match status" value="1"/>
</dbReference>
<comment type="cofactor">
    <cofactor evidence="1 9 10">
        <name>pyridoxal 5'-phosphate</name>
        <dbReference type="ChEBI" id="CHEBI:597326"/>
    </cofactor>
</comment>
<evidence type="ECO:0000256" key="8">
    <source>
        <dbReference type="ARBA" id="ARBA00047715"/>
    </source>
</evidence>
<dbReference type="PROSITE" id="PS00599">
    <property type="entry name" value="AA_TRANSFER_CLASS_2"/>
    <property type="match status" value="1"/>
</dbReference>
<gene>
    <name evidence="12" type="primary">bioF</name>
    <name evidence="12" type="ORF">Pla110_23380</name>
</gene>
<evidence type="ECO:0000313" key="13">
    <source>
        <dbReference type="Proteomes" id="UP000317178"/>
    </source>
</evidence>
<proteinExistence type="inferred from homology"/>
<sequence length="411" mass="44945">MNSERSASSAPRVSFPWMSTALMELESAGLKRARRRVTPHADGTCEIDEQLLKNFASNDYLSLAHDPRVIRSARTAMENAGAGSRGSALICGRTDWHVLLEDKLREFKQSEAALLFPTGYAANLGVVSALTTEDDLVLSDELNHASLIDGCRLSNAEVAVYPHNDMETLRKRLAAASGYRQRIIVTDGLFSMDGDVAQLNEICDLCDRYDASVIVDEAHATGVLGIHGRGSAEWMEVEDRVDVRIGTLSKAIGSQGGFVTGSGPLIDWLWNKARTQIFSTSLSPACCAAAMTAIEIIQNEPQRREQLLASSHRFRKKLRALGVRFHEHAAGPIVPIILNDPGRAVQIASELERYGFLVGAIRPPSVPEGTSRLRITLSFAHADKTNDQLAELLAELINTRSKPKSPPQKPR</sequence>
<dbReference type="InterPro" id="IPR004723">
    <property type="entry name" value="AONS_Archaea/Proteobacteria"/>
</dbReference>
<dbReference type="OrthoDB" id="9807157at2"/>
<comment type="catalytic activity">
    <reaction evidence="8 10">
        <text>6-carboxyhexanoyl-[ACP] + L-alanine + H(+) = (8S)-8-amino-7-oxononanoate + holo-[ACP] + CO2</text>
        <dbReference type="Rhea" id="RHEA:42288"/>
        <dbReference type="Rhea" id="RHEA-COMP:9685"/>
        <dbReference type="Rhea" id="RHEA-COMP:9955"/>
        <dbReference type="ChEBI" id="CHEBI:15378"/>
        <dbReference type="ChEBI" id="CHEBI:16526"/>
        <dbReference type="ChEBI" id="CHEBI:57972"/>
        <dbReference type="ChEBI" id="CHEBI:64479"/>
        <dbReference type="ChEBI" id="CHEBI:78846"/>
        <dbReference type="ChEBI" id="CHEBI:149468"/>
        <dbReference type="EC" id="2.3.1.47"/>
    </reaction>
</comment>
<dbReference type="NCBIfam" id="TIGR00858">
    <property type="entry name" value="bioF"/>
    <property type="match status" value="1"/>
</dbReference>
<comment type="similarity">
    <text evidence="3 10">Belongs to the class-II pyridoxal-phosphate-dependent aminotransferase family. BioF subfamily.</text>
</comment>
<keyword evidence="5 10" id="KW-0808">Transferase</keyword>
<evidence type="ECO:0000256" key="9">
    <source>
        <dbReference type="PIRSR" id="PIRSR604723-51"/>
    </source>
</evidence>
<dbReference type="SUPFAM" id="SSF53383">
    <property type="entry name" value="PLP-dependent transferases"/>
    <property type="match status" value="1"/>
</dbReference>
<evidence type="ECO:0000259" key="11">
    <source>
        <dbReference type="Pfam" id="PF00155"/>
    </source>
</evidence>
<protein>
    <recommendedName>
        <fullName evidence="10">8-amino-7-ketopelargonate synthase</fullName>
        <ecNumber evidence="10">2.3.1.47</ecNumber>
    </recommendedName>
</protein>
<keyword evidence="6" id="KW-0093">Biotin biosynthesis</keyword>
<dbReference type="EC" id="2.3.1.47" evidence="10"/>
<evidence type="ECO:0000256" key="1">
    <source>
        <dbReference type="ARBA" id="ARBA00001933"/>
    </source>
</evidence>
<evidence type="ECO:0000256" key="4">
    <source>
        <dbReference type="ARBA" id="ARBA00011738"/>
    </source>
</evidence>
<evidence type="ECO:0000313" key="12">
    <source>
        <dbReference type="EMBL" id="QDU80607.1"/>
    </source>
</evidence>
<dbReference type="InterPro" id="IPR001917">
    <property type="entry name" value="Aminotrans_II_pyridoxalP_BS"/>
</dbReference>
<dbReference type="PANTHER" id="PTHR13693">
    <property type="entry name" value="CLASS II AMINOTRANSFERASE/8-AMINO-7-OXONONANOATE SYNTHASE"/>
    <property type="match status" value="1"/>
</dbReference>
<keyword evidence="12" id="KW-0012">Acyltransferase</keyword>
<dbReference type="InterPro" id="IPR015421">
    <property type="entry name" value="PyrdxlP-dep_Trfase_major"/>
</dbReference>
<accession>A0A518CN10</accession>
<dbReference type="InterPro" id="IPR050087">
    <property type="entry name" value="AON_synthase_class-II"/>
</dbReference>
<dbReference type="EMBL" id="CP036281">
    <property type="protein sequence ID" value="QDU80607.1"/>
    <property type="molecule type" value="Genomic_DNA"/>
</dbReference>
<comment type="function">
    <text evidence="10">Catalyzes the decarboxylative condensation of pimeloyl-[acyl-carrier protein] and L-alanine to produce 8-amino-7-oxononanoate (AON), [acyl-carrier protein], and carbon dioxide.</text>
</comment>
<keyword evidence="7 9" id="KW-0663">Pyridoxal phosphate</keyword>
<evidence type="ECO:0000256" key="6">
    <source>
        <dbReference type="ARBA" id="ARBA00022756"/>
    </source>
</evidence>
<evidence type="ECO:0000256" key="7">
    <source>
        <dbReference type="ARBA" id="ARBA00022898"/>
    </source>
</evidence>
<reference evidence="12 13" key="1">
    <citation type="submission" date="2019-02" db="EMBL/GenBank/DDBJ databases">
        <title>Deep-cultivation of Planctomycetes and their phenomic and genomic characterization uncovers novel biology.</title>
        <authorList>
            <person name="Wiegand S."/>
            <person name="Jogler M."/>
            <person name="Boedeker C."/>
            <person name="Pinto D."/>
            <person name="Vollmers J."/>
            <person name="Rivas-Marin E."/>
            <person name="Kohn T."/>
            <person name="Peeters S.H."/>
            <person name="Heuer A."/>
            <person name="Rast P."/>
            <person name="Oberbeckmann S."/>
            <person name="Bunk B."/>
            <person name="Jeske O."/>
            <person name="Meyerdierks A."/>
            <person name="Storesund J.E."/>
            <person name="Kallscheuer N."/>
            <person name="Luecker S."/>
            <person name="Lage O.M."/>
            <person name="Pohl T."/>
            <person name="Merkel B.J."/>
            <person name="Hornburger P."/>
            <person name="Mueller R.-W."/>
            <person name="Bruemmer F."/>
            <person name="Labrenz M."/>
            <person name="Spormann A.M."/>
            <person name="Op den Camp H."/>
            <person name="Overmann J."/>
            <person name="Amann R."/>
            <person name="Jetten M.S.M."/>
            <person name="Mascher T."/>
            <person name="Medema M.H."/>
            <person name="Devos D.P."/>
            <person name="Kaster A.-K."/>
            <person name="Ovreas L."/>
            <person name="Rohde M."/>
            <person name="Galperin M.Y."/>
            <person name="Jogler C."/>
        </authorList>
    </citation>
    <scope>NUCLEOTIDE SEQUENCE [LARGE SCALE GENOMIC DNA]</scope>
    <source>
        <strain evidence="12 13">Pla110</strain>
    </source>
</reference>
<dbReference type="Pfam" id="PF00155">
    <property type="entry name" value="Aminotran_1_2"/>
    <property type="match status" value="1"/>
</dbReference>
<dbReference type="PANTHER" id="PTHR13693:SF100">
    <property type="entry name" value="8-AMINO-7-OXONONANOATE SYNTHASE"/>
    <property type="match status" value="1"/>
</dbReference>
<keyword evidence="13" id="KW-1185">Reference proteome</keyword>
<feature type="modified residue" description="N6-(pyridoxal phosphate)lysine" evidence="9">
    <location>
        <position position="250"/>
    </location>
</feature>
<dbReference type="RefSeq" id="WP_144995868.1">
    <property type="nucleotide sequence ID" value="NZ_CP036281.1"/>
</dbReference>
<feature type="domain" description="Aminotransferase class I/classII large" evidence="11">
    <location>
        <begin position="54"/>
        <end position="391"/>
    </location>
</feature>
<comment type="pathway">
    <text evidence="2 10">Cofactor biosynthesis; biotin biosynthesis.</text>
</comment>
<comment type="subunit">
    <text evidence="4 10">Homodimer.</text>
</comment>
<dbReference type="Proteomes" id="UP000317178">
    <property type="component" value="Chromosome"/>
</dbReference>